<keyword evidence="4" id="KW-0227">DNA damage</keyword>
<keyword evidence="9" id="KW-1135">Mitochondrion nucleoid</keyword>
<dbReference type="PANTHER" id="PTHR31404:SF0">
    <property type="entry name" value="MITOCHONDRIAL GENOME MAINTENANCE PROTEIN MGM101"/>
    <property type="match status" value="1"/>
</dbReference>
<evidence type="ECO:0000256" key="4">
    <source>
        <dbReference type="ARBA" id="ARBA00022763"/>
    </source>
</evidence>
<dbReference type="Pfam" id="PF06420">
    <property type="entry name" value="Mgm101p"/>
    <property type="match status" value="1"/>
</dbReference>
<reference evidence="10 11" key="1">
    <citation type="submission" date="2009-12" db="EMBL/GenBank/DDBJ databases">
        <title>The draft genome of Batrachochytrium dendrobatidis.</title>
        <authorList>
            <consortium name="US DOE Joint Genome Institute (JGI-PGF)"/>
            <person name="Kuo A."/>
            <person name="Salamov A."/>
            <person name="Schmutz J."/>
            <person name="Lucas S."/>
            <person name="Pitluck S."/>
            <person name="Rosenblum E."/>
            <person name="Stajich J."/>
            <person name="Eisen M."/>
            <person name="Grigoriev I.V."/>
        </authorList>
    </citation>
    <scope>NUCLEOTIDE SEQUENCE [LARGE SCALE GENOMIC DNA]</scope>
    <source>
        <strain evidence="11">JAM81 / FGSC 10211</strain>
    </source>
</reference>
<evidence type="ECO:0000313" key="10">
    <source>
        <dbReference type="EMBL" id="EGF82125.1"/>
    </source>
</evidence>
<dbReference type="EMBL" id="GL882881">
    <property type="protein sequence ID" value="EGF82125.1"/>
    <property type="molecule type" value="Genomic_DNA"/>
</dbReference>
<keyword evidence="8" id="KW-0234">DNA repair</keyword>
<dbReference type="OMA" id="YMGEARS"/>
<dbReference type="GeneID" id="18242676"/>
<evidence type="ECO:0000256" key="3">
    <source>
        <dbReference type="ARBA" id="ARBA00013628"/>
    </source>
</evidence>
<evidence type="ECO:0000256" key="9">
    <source>
        <dbReference type="ARBA" id="ARBA00023271"/>
    </source>
</evidence>
<dbReference type="RefSeq" id="XP_006677646.1">
    <property type="nucleotide sequence ID" value="XM_006677583.1"/>
</dbReference>
<dbReference type="AlphaFoldDB" id="F4NZ19"/>
<dbReference type="HOGENOM" id="CLU_028692_1_1_1"/>
<keyword evidence="11" id="KW-1185">Reference proteome</keyword>
<sequence>MLVTAIRRAARSAPIAKDIPIKDIPDAWMRWTDAHSLYYNVSCSPLGATAAKTLASPVLPTELSIDQAKGWLYLKQAAYVERLNAALGQGQWSLQPVGPISFTPSKKIIYRPFALLHDSKFISEAIGESALSSFSSSQDAHIWCEYTALVRTCKDLGIASELWDPEAVKHLRDKTFESSWVKNLTTGRSTRVWKLRSQYNK</sequence>
<evidence type="ECO:0000256" key="7">
    <source>
        <dbReference type="ARBA" id="ARBA00023128"/>
    </source>
</evidence>
<keyword evidence="5" id="KW-0809">Transit peptide</keyword>
<dbReference type="GO" id="GO:0036297">
    <property type="term" value="P:interstrand cross-link repair"/>
    <property type="evidence" value="ECO:0000318"/>
    <property type="project" value="GO_Central"/>
</dbReference>
<dbReference type="GO" id="GO:0003697">
    <property type="term" value="F:single-stranded DNA binding"/>
    <property type="evidence" value="ECO:0007669"/>
    <property type="project" value="InterPro"/>
</dbReference>
<dbReference type="Proteomes" id="UP000007241">
    <property type="component" value="Unassembled WGS sequence"/>
</dbReference>
<dbReference type="InterPro" id="IPR009446">
    <property type="entry name" value="Mgm101"/>
</dbReference>
<evidence type="ECO:0000256" key="2">
    <source>
        <dbReference type="ARBA" id="ARBA00007053"/>
    </source>
</evidence>
<evidence type="ECO:0000313" key="11">
    <source>
        <dbReference type="Proteomes" id="UP000007241"/>
    </source>
</evidence>
<dbReference type="GO" id="GO:0042645">
    <property type="term" value="C:mitochondrial nucleoid"/>
    <property type="evidence" value="ECO:0000318"/>
    <property type="project" value="GO_Central"/>
</dbReference>
<dbReference type="GO" id="GO:0000262">
    <property type="term" value="C:mitochondrial chromosome"/>
    <property type="evidence" value="ECO:0007669"/>
    <property type="project" value="InterPro"/>
</dbReference>
<evidence type="ECO:0000256" key="5">
    <source>
        <dbReference type="ARBA" id="ARBA00022946"/>
    </source>
</evidence>
<name>F4NZ19_BATDJ</name>
<dbReference type="PANTHER" id="PTHR31404">
    <property type="entry name" value="MITOCHONDRIAL GENOME MAINTENANCE PROTEIN MGM101"/>
    <property type="match status" value="1"/>
</dbReference>
<keyword evidence="7" id="KW-0496">Mitochondrion</keyword>
<comment type="similarity">
    <text evidence="2">Belongs to the MGM101 family.</text>
</comment>
<protein>
    <recommendedName>
        <fullName evidence="3">Mitochondrial genome maintenance protein MGM101</fullName>
    </recommendedName>
</protein>
<proteinExistence type="inferred from homology"/>
<keyword evidence="6" id="KW-0238">DNA-binding</keyword>
<gene>
    <name evidence="10" type="ORF">BATDEDRAFT_87126</name>
</gene>
<accession>F4NZ19</accession>
<organism evidence="10 11">
    <name type="scientific">Batrachochytrium dendrobatidis (strain JAM81 / FGSC 10211)</name>
    <name type="common">Frog chytrid fungus</name>
    <dbReference type="NCBI Taxonomy" id="684364"/>
    <lineage>
        <taxon>Eukaryota</taxon>
        <taxon>Fungi</taxon>
        <taxon>Fungi incertae sedis</taxon>
        <taxon>Chytridiomycota</taxon>
        <taxon>Chytridiomycota incertae sedis</taxon>
        <taxon>Chytridiomycetes</taxon>
        <taxon>Rhizophydiales</taxon>
        <taxon>Rhizophydiales incertae sedis</taxon>
        <taxon>Batrachochytrium</taxon>
    </lineage>
</organism>
<dbReference type="GO" id="GO:0000725">
    <property type="term" value="P:recombinational repair"/>
    <property type="evidence" value="ECO:0000318"/>
    <property type="project" value="GO_Central"/>
</dbReference>
<dbReference type="OrthoDB" id="17164at2759"/>
<comment type="subcellular location">
    <subcellularLocation>
        <location evidence="1">Mitochondrion matrix</location>
        <location evidence="1">Mitochondrion nucleoid</location>
    </subcellularLocation>
</comment>
<dbReference type="InParanoid" id="F4NZ19"/>
<dbReference type="GO" id="GO:0003677">
    <property type="term" value="F:DNA binding"/>
    <property type="evidence" value="ECO:0000318"/>
    <property type="project" value="GO_Central"/>
</dbReference>
<evidence type="ECO:0000256" key="8">
    <source>
        <dbReference type="ARBA" id="ARBA00023204"/>
    </source>
</evidence>
<evidence type="ECO:0000256" key="6">
    <source>
        <dbReference type="ARBA" id="ARBA00023125"/>
    </source>
</evidence>
<evidence type="ECO:0000256" key="1">
    <source>
        <dbReference type="ARBA" id="ARBA00004436"/>
    </source>
</evidence>